<dbReference type="Proteomes" id="UP000638648">
    <property type="component" value="Unassembled WGS sequence"/>
</dbReference>
<evidence type="ECO:0000256" key="5">
    <source>
        <dbReference type="ARBA" id="ARBA00022989"/>
    </source>
</evidence>
<dbReference type="InterPro" id="IPR051907">
    <property type="entry name" value="DoxX-like_oxidoreductase"/>
</dbReference>
<sequence>MSRLQHWREKVLSSYRLVVGLLFTCHDLSSIFGIMGGNMGHGDTIPAGTWPGWWAALIQVVAGVLVLVGLWTRGAALLASGSMAFAYFTVHQEKALLPIQNGGEASAMFCWAFLLIVFFGPGSWSIDRLFNRRQGQPAQAALVSEVS</sequence>
<evidence type="ECO:0000313" key="8">
    <source>
        <dbReference type="EMBL" id="MBE1604698.1"/>
    </source>
</evidence>
<evidence type="ECO:0000256" key="7">
    <source>
        <dbReference type="SAM" id="Phobius"/>
    </source>
</evidence>
<evidence type="ECO:0000256" key="4">
    <source>
        <dbReference type="ARBA" id="ARBA00022692"/>
    </source>
</evidence>
<proteinExistence type="inferred from homology"/>
<keyword evidence="6 7" id="KW-0472">Membrane</keyword>
<keyword evidence="5 7" id="KW-1133">Transmembrane helix</keyword>
<evidence type="ECO:0000256" key="6">
    <source>
        <dbReference type="ARBA" id="ARBA00023136"/>
    </source>
</evidence>
<name>A0A927RIL8_9ACTN</name>
<dbReference type="EMBL" id="JADBEM010000001">
    <property type="protein sequence ID" value="MBE1604698.1"/>
    <property type="molecule type" value="Genomic_DNA"/>
</dbReference>
<comment type="subcellular location">
    <subcellularLocation>
        <location evidence="1">Cell membrane</location>
        <topology evidence="1">Multi-pass membrane protein</topology>
    </subcellularLocation>
</comment>
<dbReference type="PANTHER" id="PTHR33452:SF4">
    <property type="entry name" value="BLL4328 PROTEIN"/>
    <property type="match status" value="1"/>
</dbReference>
<accession>A0A927RIL8</accession>
<feature type="transmembrane region" description="Helical" evidence="7">
    <location>
        <begin position="75"/>
        <end position="93"/>
    </location>
</feature>
<keyword evidence="9" id="KW-1185">Reference proteome</keyword>
<dbReference type="PANTHER" id="PTHR33452">
    <property type="entry name" value="OXIDOREDUCTASE CATD-RELATED"/>
    <property type="match status" value="1"/>
</dbReference>
<dbReference type="InterPro" id="IPR032808">
    <property type="entry name" value="DoxX"/>
</dbReference>
<keyword evidence="4 7" id="KW-0812">Transmembrane</keyword>
<evidence type="ECO:0000313" key="9">
    <source>
        <dbReference type="Proteomes" id="UP000638648"/>
    </source>
</evidence>
<organism evidence="8 9">
    <name type="scientific">Actinopolymorpha pittospori</name>
    <dbReference type="NCBI Taxonomy" id="648752"/>
    <lineage>
        <taxon>Bacteria</taxon>
        <taxon>Bacillati</taxon>
        <taxon>Actinomycetota</taxon>
        <taxon>Actinomycetes</taxon>
        <taxon>Propionibacteriales</taxon>
        <taxon>Actinopolymorphaceae</taxon>
        <taxon>Actinopolymorpha</taxon>
    </lineage>
</organism>
<dbReference type="AlphaFoldDB" id="A0A927RIL8"/>
<feature type="transmembrane region" description="Helical" evidence="7">
    <location>
        <begin position="52"/>
        <end position="70"/>
    </location>
</feature>
<protein>
    <submittedName>
        <fullName evidence="8">Oxidoreductase</fullName>
    </submittedName>
</protein>
<evidence type="ECO:0000256" key="1">
    <source>
        <dbReference type="ARBA" id="ARBA00004651"/>
    </source>
</evidence>
<gene>
    <name evidence="8" type="ORF">HEB94_001546</name>
</gene>
<dbReference type="GO" id="GO:0005886">
    <property type="term" value="C:plasma membrane"/>
    <property type="evidence" value="ECO:0007669"/>
    <property type="project" value="UniProtKB-SubCell"/>
</dbReference>
<evidence type="ECO:0000256" key="2">
    <source>
        <dbReference type="ARBA" id="ARBA00006679"/>
    </source>
</evidence>
<dbReference type="RefSeq" id="WP_337917501.1">
    <property type="nucleotide sequence ID" value="NZ_BAABJL010000017.1"/>
</dbReference>
<evidence type="ECO:0000256" key="3">
    <source>
        <dbReference type="ARBA" id="ARBA00022475"/>
    </source>
</evidence>
<comment type="caution">
    <text evidence="8">The sequence shown here is derived from an EMBL/GenBank/DDBJ whole genome shotgun (WGS) entry which is preliminary data.</text>
</comment>
<comment type="similarity">
    <text evidence="2">Belongs to the DoxX family.</text>
</comment>
<feature type="transmembrane region" description="Helical" evidence="7">
    <location>
        <begin position="12"/>
        <end position="32"/>
    </location>
</feature>
<reference evidence="8" key="1">
    <citation type="submission" date="2020-10" db="EMBL/GenBank/DDBJ databases">
        <title>Sequencing the genomes of 1000 actinobacteria strains.</title>
        <authorList>
            <person name="Klenk H.-P."/>
        </authorList>
    </citation>
    <scope>NUCLEOTIDE SEQUENCE</scope>
    <source>
        <strain evidence="8">DSM 45354</strain>
    </source>
</reference>
<keyword evidence="3" id="KW-1003">Cell membrane</keyword>
<dbReference type="Pfam" id="PF07681">
    <property type="entry name" value="DoxX"/>
    <property type="match status" value="1"/>
</dbReference>
<feature type="transmembrane region" description="Helical" evidence="7">
    <location>
        <begin position="105"/>
        <end position="126"/>
    </location>
</feature>